<dbReference type="SUPFAM" id="SSF54637">
    <property type="entry name" value="Thioesterase/thiol ester dehydrase-isomerase"/>
    <property type="match status" value="1"/>
</dbReference>
<feature type="region of interest" description="Disordered" evidence="2">
    <location>
        <begin position="94"/>
        <end position="119"/>
    </location>
</feature>
<dbReference type="EMBL" id="JABELV010000385">
    <property type="protein sequence ID" value="KAG7527240.1"/>
    <property type="molecule type" value="Genomic_DNA"/>
</dbReference>
<dbReference type="OrthoDB" id="265761at2759"/>
<dbReference type="Pfam" id="PF13279">
    <property type="entry name" value="4HBT_2"/>
    <property type="match status" value="1"/>
</dbReference>
<evidence type="ECO:0000256" key="1">
    <source>
        <dbReference type="ARBA" id="ARBA00038476"/>
    </source>
</evidence>
<feature type="region of interest" description="Disordered" evidence="2">
    <location>
        <begin position="379"/>
        <end position="413"/>
    </location>
</feature>
<dbReference type="InterPro" id="IPR029069">
    <property type="entry name" value="HotDog_dom_sf"/>
</dbReference>
<gene>
    <name evidence="3" type="ORF">FFLO_07132</name>
</gene>
<accession>A0A8K0JDW7</accession>
<dbReference type="InterPro" id="IPR051490">
    <property type="entry name" value="THEM6_lcsJ_thioesterase"/>
</dbReference>
<reference evidence="3" key="1">
    <citation type="submission" date="2020-04" db="EMBL/GenBank/DDBJ databases">
        <title>Analysis of mating type loci in Filobasidium floriforme.</title>
        <authorList>
            <person name="Nowrousian M."/>
        </authorList>
    </citation>
    <scope>NUCLEOTIDE SEQUENCE</scope>
    <source>
        <strain evidence="3">CBS 6242</strain>
    </source>
</reference>
<keyword evidence="4" id="KW-1185">Reference proteome</keyword>
<dbReference type="AlphaFoldDB" id="A0A8K0JDW7"/>
<comment type="caution">
    <text evidence="3">The sequence shown here is derived from an EMBL/GenBank/DDBJ whole genome shotgun (WGS) entry which is preliminary data.</text>
</comment>
<dbReference type="PANTHER" id="PTHR12475:SF4">
    <property type="entry name" value="PROTEIN THEM6"/>
    <property type="match status" value="1"/>
</dbReference>
<feature type="compositionally biased region" description="Basic and acidic residues" evidence="2">
    <location>
        <begin position="398"/>
        <end position="413"/>
    </location>
</feature>
<dbReference type="Proteomes" id="UP000812966">
    <property type="component" value="Unassembled WGS sequence"/>
</dbReference>
<sequence>MTFSTTTVVTEDLAMSSSATIAARWWSGKESLFPWIPKPVKLLILLIFVLNAKSWPFVWHVKVWYPAILAHYKARRYGLKDYYRRLQIGLPGALSSNSTSTSTSTSISSKAADEVDTGSLPPKVQRALDLGRKHKFEHPLGVKSTRRYSAGFDDCDYNYHLSNSSYAKNLDSARMSACIELFSPLFAPGGWMALGAAHYHYIKEIPMFADYEIQLSIGGFEDKWIYLVGEFVTYPKGQGKNKNKRSKSNSGGTRPSPESPAAITTTSATTTNASEPNGNSETDERTSLEKEIVRRKLSEANRDTPREDGGVLNCFSVSVYCFKLGRLTVPPRVALSFCGYGDASNWARAQDMLLNTPDRGRKWLQGGWKDEPSPVGAEWDVNVDTDSDANASEAGSRGSKEENKNEVYRRGREEGARLKAGLDGLRQVVGSVRKV</sequence>
<feature type="compositionally biased region" description="Low complexity" evidence="2">
    <location>
        <begin position="248"/>
        <end position="277"/>
    </location>
</feature>
<comment type="similarity">
    <text evidence="1">Belongs to the lcsJ thioesterase family.</text>
</comment>
<proteinExistence type="inferred from homology"/>
<feature type="compositionally biased region" description="Low complexity" evidence="2">
    <location>
        <begin position="95"/>
        <end position="109"/>
    </location>
</feature>
<evidence type="ECO:0000313" key="4">
    <source>
        <dbReference type="Proteomes" id="UP000812966"/>
    </source>
</evidence>
<evidence type="ECO:0000313" key="3">
    <source>
        <dbReference type="EMBL" id="KAG7527240.1"/>
    </source>
</evidence>
<evidence type="ECO:0000256" key="2">
    <source>
        <dbReference type="SAM" id="MobiDB-lite"/>
    </source>
</evidence>
<dbReference type="PANTHER" id="PTHR12475">
    <property type="match status" value="1"/>
</dbReference>
<feature type="region of interest" description="Disordered" evidence="2">
    <location>
        <begin position="238"/>
        <end position="290"/>
    </location>
</feature>
<organism evidence="3 4">
    <name type="scientific">Filobasidium floriforme</name>
    <dbReference type="NCBI Taxonomy" id="5210"/>
    <lineage>
        <taxon>Eukaryota</taxon>
        <taxon>Fungi</taxon>
        <taxon>Dikarya</taxon>
        <taxon>Basidiomycota</taxon>
        <taxon>Agaricomycotina</taxon>
        <taxon>Tremellomycetes</taxon>
        <taxon>Filobasidiales</taxon>
        <taxon>Filobasidiaceae</taxon>
        <taxon>Filobasidium</taxon>
    </lineage>
</organism>
<dbReference type="Gene3D" id="3.10.129.10">
    <property type="entry name" value="Hotdog Thioesterase"/>
    <property type="match status" value="1"/>
</dbReference>
<name>A0A8K0JDW7_9TREE</name>
<protein>
    <submittedName>
        <fullName evidence="3">Uncharacterized protein</fullName>
    </submittedName>
</protein>